<dbReference type="Gene3D" id="1.20.1740.10">
    <property type="entry name" value="Amino acid/polyamine transporter I"/>
    <property type="match status" value="1"/>
</dbReference>
<dbReference type="Proteomes" id="UP000838308">
    <property type="component" value="Unassembled WGS sequence"/>
</dbReference>
<evidence type="ECO:0000256" key="3">
    <source>
        <dbReference type="ARBA" id="ARBA00022989"/>
    </source>
</evidence>
<evidence type="ECO:0000256" key="5">
    <source>
        <dbReference type="SAM" id="Phobius"/>
    </source>
</evidence>
<comment type="caution">
    <text evidence="7">The sequence shown here is derived from an EMBL/GenBank/DDBJ whole genome shotgun (WGS) entry which is preliminary data.</text>
</comment>
<evidence type="ECO:0000256" key="1">
    <source>
        <dbReference type="ARBA" id="ARBA00004141"/>
    </source>
</evidence>
<dbReference type="PANTHER" id="PTHR42770:SF8">
    <property type="entry name" value="PUTRESCINE IMPORTER PUUP"/>
    <property type="match status" value="1"/>
</dbReference>
<feature type="transmembrane region" description="Helical" evidence="5">
    <location>
        <begin position="84"/>
        <end position="104"/>
    </location>
</feature>
<feature type="transmembrane region" description="Helical" evidence="5">
    <location>
        <begin position="427"/>
        <end position="445"/>
    </location>
</feature>
<name>A0ABM9EPY6_9BACI</name>
<protein>
    <submittedName>
        <fullName evidence="7">Putrescine importer PuuP</fullName>
    </submittedName>
</protein>
<evidence type="ECO:0000313" key="8">
    <source>
        <dbReference type="Proteomes" id="UP000838308"/>
    </source>
</evidence>
<feature type="domain" description="Amino acid permease/ SLC12A" evidence="6">
    <location>
        <begin position="57"/>
        <end position="390"/>
    </location>
</feature>
<evidence type="ECO:0000256" key="4">
    <source>
        <dbReference type="ARBA" id="ARBA00023136"/>
    </source>
</evidence>
<feature type="transmembrane region" description="Helical" evidence="5">
    <location>
        <begin position="309"/>
        <end position="336"/>
    </location>
</feature>
<organism evidence="7 8">
    <name type="scientific">Neobacillus rhizosphaerae</name>
    <dbReference type="NCBI Taxonomy" id="2880965"/>
    <lineage>
        <taxon>Bacteria</taxon>
        <taxon>Bacillati</taxon>
        <taxon>Bacillota</taxon>
        <taxon>Bacilli</taxon>
        <taxon>Bacillales</taxon>
        <taxon>Bacillaceae</taxon>
        <taxon>Neobacillus</taxon>
    </lineage>
</organism>
<accession>A0ABM9EPY6</accession>
<keyword evidence="3 5" id="KW-1133">Transmembrane helix</keyword>
<comment type="subcellular location">
    <subcellularLocation>
        <location evidence="1">Membrane</location>
        <topology evidence="1">Multi-pass membrane protein</topology>
    </subcellularLocation>
</comment>
<dbReference type="InterPro" id="IPR004841">
    <property type="entry name" value="AA-permease/SLC12A_dom"/>
</dbReference>
<feature type="transmembrane region" description="Helical" evidence="5">
    <location>
        <begin position="270"/>
        <end position="289"/>
    </location>
</feature>
<feature type="transmembrane region" description="Helical" evidence="5">
    <location>
        <begin position="373"/>
        <end position="391"/>
    </location>
</feature>
<dbReference type="InterPro" id="IPR050367">
    <property type="entry name" value="APC_superfamily"/>
</dbReference>
<dbReference type="PIRSF" id="PIRSF006060">
    <property type="entry name" value="AA_transporter"/>
    <property type="match status" value="1"/>
</dbReference>
<feature type="transmembrane region" description="Helical" evidence="5">
    <location>
        <begin position="451"/>
        <end position="473"/>
    </location>
</feature>
<evidence type="ECO:0000313" key="7">
    <source>
        <dbReference type="EMBL" id="CAH2714698.1"/>
    </source>
</evidence>
<keyword evidence="2 5" id="KW-0812">Transmembrane</keyword>
<feature type="transmembrane region" description="Helical" evidence="5">
    <location>
        <begin position="125"/>
        <end position="144"/>
    </location>
</feature>
<gene>
    <name evidence="7" type="primary">puuP_2</name>
    <name evidence="7" type="ORF">BACCIP111895_01874</name>
</gene>
<dbReference type="EMBL" id="CALBWS010000009">
    <property type="protein sequence ID" value="CAH2714698.1"/>
    <property type="molecule type" value="Genomic_DNA"/>
</dbReference>
<sequence>MKLLNDLDLEGVFLRTNRKVESGYKEAIIHKNQNFYYEKSAIMNETNQLQRRLKLRHVVAIGIAYMSPFAVFDTFGIASKVSSGHVPAAYIVVFIAILFTAMSYGKLVKKYPTAGSVYTYTKNILNPYLGIIVGWLTFIAYLALPMVNALLAKIYLSSVLPEVPGWIWIVGLIVVISILNIFGVELAASLNMIVVSFQFIVVVLFIYLNVRSILKGHEHFINLNELFPSGMEFFSIFPGAALLALSFIGFDAITTLSEETIEPKKTIPKAIIIVCSIGGIFFFTVTYFMQSLFPDVSVFHNIEGASPQIAYTIGGNLFLSIFTAGALFSVFASGLAAQVSASRMLYAMGRDNVLPNRFFGYLHPKFNSPVPNILFIGLLALSALFLDLTLATSLIDVGAFTAFSFVNICVITNYFRSKKPRSFGFTFGNLIGPLIGLCFIIYLWSNLNFESILFGFIWGLLGVLYLIISTGFFKKEPPKIDFEELEL</sequence>
<feature type="transmembrane region" description="Helical" evidence="5">
    <location>
        <begin position="58"/>
        <end position="78"/>
    </location>
</feature>
<evidence type="ECO:0000256" key="2">
    <source>
        <dbReference type="ARBA" id="ARBA00022692"/>
    </source>
</evidence>
<feature type="transmembrane region" description="Helical" evidence="5">
    <location>
        <begin position="397"/>
        <end position="415"/>
    </location>
</feature>
<feature type="transmembrane region" description="Helical" evidence="5">
    <location>
        <begin position="230"/>
        <end position="250"/>
    </location>
</feature>
<feature type="transmembrane region" description="Helical" evidence="5">
    <location>
        <begin position="190"/>
        <end position="210"/>
    </location>
</feature>
<feature type="transmembrane region" description="Helical" evidence="5">
    <location>
        <begin position="164"/>
        <end position="183"/>
    </location>
</feature>
<keyword evidence="4 5" id="KW-0472">Membrane</keyword>
<dbReference type="PANTHER" id="PTHR42770">
    <property type="entry name" value="AMINO ACID TRANSPORTER-RELATED"/>
    <property type="match status" value="1"/>
</dbReference>
<dbReference type="Pfam" id="PF00324">
    <property type="entry name" value="AA_permease"/>
    <property type="match status" value="1"/>
</dbReference>
<keyword evidence="8" id="KW-1185">Reference proteome</keyword>
<reference evidence="7" key="1">
    <citation type="submission" date="2022-04" db="EMBL/GenBank/DDBJ databases">
        <authorList>
            <person name="Criscuolo A."/>
        </authorList>
    </citation>
    <scope>NUCLEOTIDE SEQUENCE</scope>
    <source>
        <strain evidence="7">CIP111895</strain>
    </source>
</reference>
<evidence type="ECO:0000259" key="6">
    <source>
        <dbReference type="Pfam" id="PF00324"/>
    </source>
</evidence>
<proteinExistence type="predicted"/>